<accession>A0A7J8MRL0</accession>
<dbReference type="Proteomes" id="UP000593572">
    <property type="component" value="Unassembled WGS sequence"/>
</dbReference>
<dbReference type="AlphaFoldDB" id="A0A7J8MRL0"/>
<name>A0A7J8MRL0_9ROSI</name>
<protein>
    <submittedName>
        <fullName evidence="1">Uncharacterized protein</fullName>
    </submittedName>
</protein>
<gene>
    <name evidence="1" type="ORF">Golob_011963</name>
</gene>
<organism evidence="1 2">
    <name type="scientific">Gossypium lobatum</name>
    <dbReference type="NCBI Taxonomy" id="34289"/>
    <lineage>
        <taxon>Eukaryota</taxon>
        <taxon>Viridiplantae</taxon>
        <taxon>Streptophyta</taxon>
        <taxon>Embryophyta</taxon>
        <taxon>Tracheophyta</taxon>
        <taxon>Spermatophyta</taxon>
        <taxon>Magnoliopsida</taxon>
        <taxon>eudicotyledons</taxon>
        <taxon>Gunneridae</taxon>
        <taxon>Pentapetalae</taxon>
        <taxon>rosids</taxon>
        <taxon>malvids</taxon>
        <taxon>Malvales</taxon>
        <taxon>Malvaceae</taxon>
        <taxon>Malvoideae</taxon>
        <taxon>Gossypium</taxon>
    </lineage>
</organism>
<sequence>MHSPPILRVHHQTDIWLTVITLQLDSVPPLLPPLAVIAISPIQRRLGITFPFLIFYSIFCPH</sequence>
<reference evidence="1 2" key="1">
    <citation type="journal article" date="2019" name="Genome Biol. Evol.">
        <title>Insights into the evolution of the New World diploid cottons (Gossypium, subgenus Houzingenia) based on genome sequencing.</title>
        <authorList>
            <person name="Grover C.E."/>
            <person name="Arick M.A. 2nd"/>
            <person name="Thrash A."/>
            <person name="Conover J.L."/>
            <person name="Sanders W.S."/>
            <person name="Peterson D.G."/>
            <person name="Frelichowski J.E."/>
            <person name="Scheffler J.A."/>
            <person name="Scheffler B.E."/>
            <person name="Wendel J.F."/>
        </authorList>
    </citation>
    <scope>NUCLEOTIDE SEQUENCE [LARGE SCALE GENOMIC DNA]</scope>
    <source>
        <strain evidence="1">157</strain>
        <tissue evidence="1">Leaf</tissue>
    </source>
</reference>
<keyword evidence="2" id="KW-1185">Reference proteome</keyword>
<proteinExistence type="predicted"/>
<dbReference type="EMBL" id="JABEZX010000009">
    <property type="protein sequence ID" value="MBA0567212.1"/>
    <property type="molecule type" value="Genomic_DNA"/>
</dbReference>
<evidence type="ECO:0000313" key="2">
    <source>
        <dbReference type="Proteomes" id="UP000593572"/>
    </source>
</evidence>
<evidence type="ECO:0000313" key="1">
    <source>
        <dbReference type="EMBL" id="MBA0567212.1"/>
    </source>
</evidence>
<comment type="caution">
    <text evidence="1">The sequence shown here is derived from an EMBL/GenBank/DDBJ whole genome shotgun (WGS) entry which is preliminary data.</text>
</comment>